<name>A0A9J6BD85_POLVA</name>
<dbReference type="GO" id="GO:0005765">
    <property type="term" value="C:lysosomal membrane"/>
    <property type="evidence" value="ECO:0007669"/>
    <property type="project" value="UniProtKB-SubCell"/>
</dbReference>
<evidence type="ECO:0000256" key="9">
    <source>
        <dbReference type="ARBA" id="ARBA00022468"/>
    </source>
</evidence>
<dbReference type="OrthoDB" id="5599713at2759"/>
<reference evidence="18" key="1">
    <citation type="submission" date="2021-03" db="EMBL/GenBank/DDBJ databases">
        <title>Chromosome level genome of the anhydrobiotic midge Polypedilum vanderplanki.</title>
        <authorList>
            <person name="Yoshida Y."/>
            <person name="Kikawada T."/>
            <person name="Gusev O."/>
        </authorList>
    </citation>
    <scope>NUCLEOTIDE SEQUENCE</scope>
    <source>
        <strain evidence="18">NIAS01</strain>
        <tissue evidence="18">Whole body or cell culture</tissue>
    </source>
</reference>
<keyword evidence="10" id="KW-0963">Cytoplasm</keyword>
<dbReference type="PANTHER" id="PTHR31441">
    <property type="entry name" value="FOLLICULIN FAMILY MEMBER"/>
    <property type="match status" value="1"/>
</dbReference>
<dbReference type="Gene3D" id="1.10.10.1730">
    <property type="entry name" value="Folliculin"/>
    <property type="match status" value="1"/>
</dbReference>
<keyword evidence="13" id="KW-0458">Lysosome</keyword>
<comment type="similarity">
    <text evidence="7">Belongs to the folliculin family.</text>
</comment>
<evidence type="ECO:0000259" key="16">
    <source>
        <dbReference type="Pfam" id="PF11704"/>
    </source>
</evidence>
<comment type="caution">
    <text evidence="18">The sequence shown here is derived from an EMBL/GenBank/DDBJ whole genome shotgun (WGS) entry which is preliminary data.</text>
</comment>
<dbReference type="EMBL" id="JADBJN010000004">
    <property type="protein sequence ID" value="KAG5667812.1"/>
    <property type="molecule type" value="Genomic_DNA"/>
</dbReference>
<dbReference type="InterPro" id="IPR021713">
    <property type="entry name" value="Folliculin"/>
</dbReference>
<dbReference type="GO" id="GO:0005813">
    <property type="term" value="C:centrosome"/>
    <property type="evidence" value="ECO:0007669"/>
    <property type="project" value="UniProtKB-SubCell"/>
</dbReference>
<accession>A0A9J6BD85</accession>
<comment type="subcellular location">
    <subcellularLocation>
        <location evidence="2">Cell projection</location>
        <location evidence="2">Cilium</location>
    </subcellularLocation>
    <subcellularLocation>
        <location evidence="4">Cytoplasm</location>
        <location evidence="4">Cytoskeleton</location>
        <location evidence="4">Microtubule organizing center</location>
        <location evidence="4">Centrosome</location>
    </subcellularLocation>
    <subcellularLocation>
        <location evidence="3">Cytoplasm</location>
        <location evidence="3">Cytoskeleton</location>
        <location evidence="3">Spindle</location>
    </subcellularLocation>
    <subcellularLocation>
        <location evidence="5">Cytoplasm</location>
        <location evidence="5">Cytosol</location>
    </subcellularLocation>
    <subcellularLocation>
        <location evidence="6">Lysosome membrane</location>
    </subcellularLocation>
    <subcellularLocation>
        <location evidence="1">Nucleus</location>
    </subcellularLocation>
</comment>
<keyword evidence="11" id="KW-0472">Membrane</keyword>
<evidence type="ECO:0000256" key="15">
    <source>
        <dbReference type="ARBA" id="ARBA00023273"/>
    </source>
</evidence>
<evidence type="ECO:0000259" key="17">
    <source>
        <dbReference type="Pfam" id="PF16692"/>
    </source>
</evidence>
<evidence type="ECO:0000256" key="6">
    <source>
        <dbReference type="ARBA" id="ARBA00004656"/>
    </source>
</evidence>
<dbReference type="GO" id="GO:0005096">
    <property type="term" value="F:GTPase activator activity"/>
    <property type="evidence" value="ECO:0007669"/>
    <property type="project" value="UniProtKB-KW"/>
</dbReference>
<proteinExistence type="inferred from homology"/>
<evidence type="ECO:0000256" key="4">
    <source>
        <dbReference type="ARBA" id="ARBA00004300"/>
    </source>
</evidence>
<dbReference type="GO" id="GO:1904263">
    <property type="term" value="P:positive regulation of TORC1 signaling"/>
    <property type="evidence" value="ECO:0007669"/>
    <property type="project" value="TreeGrafter"/>
</dbReference>
<dbReference type="GO" id="GO:0005819">
    <property type="term" value="C:spindle"/>
    <property type="evidence" value="ECO:0007669"/>
    <property type="project" value="UniProtKB-SubCell"/>
</dbReference>
<dbReference type="GO" id="GO:0005829">
    <property type="term" value="C:cytosol"/>
    <property type="evidence" value="ECO:0007669"/>
    <property type="project" value="UniProtKB-SubCell"/>
</dbReference>
<feature type="domain" description="Folliculin DENN" evidence="17">
    <location>
        <begin position="278"/>
        <end position="356"/>
    </location>
</feature>
<dbReference type="InterPro" id="IPR037520">
    <property type="entry name" value="Folliculin/SMCR8_longin"/>
</dbReference>
<dbReference type="Gene3D" id="3.40.50.12430">
    <property type="match status" value="1"/>
</dbReference>
<evidence type="ECO:0000256" key="2">
    <source>
        <dbReference type="ARBA" id="ARBA00004138"/>
    </source>
</evidence>
<dbReference type="GO" id="GO:0000122">
    <property type="term" value="P:negative regulation of transcription by RNA polymerase II"/>
    <property type="evidence" value="ECO:0007669"/>
    <property type="project" value="TreeGrafter"/>
</dbReference>
<evidence type="ECO:0000256" key="10">
    <source>
        <dbReference type="ARBA" id="ARBA00022490"/>
    </source>
</evidence>
<sequence length="452" mass="51904">MNAIINLNHFCEVHGPQSIFSTQTIRDKSLIQKISLNSNNNNGTSQSQKVVCEGCSSIGDKMVFVSEENSIFFVSSEKSIFGKDHQGSLKQTALKSLCEITANNQENLVFFGDARLNSLCYSFKVKDSFARGFETLFSITIVMKDKMFLLNTQPFLADNIKEIAKRMQDSALKVYESEQKQFSQRAERLNSGKMSDLQPRSLRELVGEQNIFAHLHSLFSWILYAGSRYFTEVLTLGSSTLPAFARKEAEGFAFISIDKEEFLMQNFSDNSEYDSSYSLRHLKEQVTVHQFNQLIYCSLVGIQIVIRGYYMEFNNYFKEFLPQAFHRFIFESSKYVSAQKCRILTLPADATIPSHNNICRIDFIDDHQIYIKCNVDIPSKPPALMTKILNAVDEKLFSNHTMYKFVQALVEEWKNKIICLSHQHDHDVSKLKKVLGIQQNDELLVSYWLSVL</sequence>
<evidence type="ECO:0000256" key="7">
    <source>
        <dbReference type="ARBA" id="ARBA00009987"/>
    </source>
</evidence>
<dbReference type="GO" id="GO:0005929">
    <property type="term" value="C:cilium"/>
    <property type="evidence" value="ECO:0007669"/>
    <property type="project" value="UniProtKB-SubCell"/>
</dbReference>
<dbReference type="InterPro" id="IPR032035">
    <property type="entry name" value="Folliculin_DENN"/>
</dbReference>
<dbReference type="AlphaFoldDB" id="A0A9J6BD85"/>
<evidence type="ECO:0000256" key="12">
    <source>
        <dbReference type="ARBA" id="ARBA00023212"/>
    </source>
</evidence>
<dbReference type="PANTHER" id="PTHR31441:SF2">
    <property type="entry name" value="FOLLICULIN"/>
    <property type="match status" value="1"/>
</dbReference>
<evidence type="ECO:0000256" key="5">
    <source>
        <dbReference type="ARBA" id="ARBA00004514"/>
    </source>
</evidence>
<keyword evidence="15" id="KW-0966">Cell projection</keyword>
<dbReference type="GO" id="GO:0005634">
    <property type="term" value="C:nucleus"/>
    <property type="evidence" value="ECO:0007669"/>
    <property type="project" value="UniProtKB-SubCell"/>
</dbReference>
<organism evidence="18 19">
    <name type="scientific">Polypedilum vanderplanki</name>
    <name type="common">Sleeping chironomid midge</name>
    <dbReference type="NCBI Taxonomy" id="319348"/>
    <lineage>
        <taxon>Eukaryota</taxon>
        <taxon>Metazoa</taxon>
        <taxon>Ecdysozoa</taxon>
        <taxon>Arthropoda</taxon>
        <taxon>Hexapoda</taxon>
        <taxon>Insecta</taxon>
        <taxon>Pterygota</taxon>
        <taxon>Neoptera</taxon>
        <taxon>Endopterygota</taxon>
        <taxon>Diptera</taxon>
        <taxon>Nematocera</taxon>
        <taxon>Chironomoidea</taxon>
        <taxon>Chironomidae</taxon>
        <taxon>Chironominae</taxon>
        <taxon>Polypedilum</taxon>
        <taxon>Polypedilum</taxon>
    </lineage>
</organism>
<feature type="domain" description="Folliculin/SMCR8 longin" evidence="16">
    <location>
        <begin position="73"/>
        <end position="224"/>
    </location>
</feature>
<protein>
    <recommendedName>
        <fullName evidence="8">Folliculin</fullName>
    </recommendedName>
</protein>
<evidence type="ECO:0000256" key="8">
    <source>
        <dbReference type="ARBA" id="ARBA00021824"/>
    </source>
</evidence>
<evidence type="ECO:0000256" key="3">
    <source>
        <dbReference type="ARBA" id="ARBA00004186"/>
    </source>
</evidence>
<gene>
    <name evidence="18" type="ORF">PVAND_015781</name>
</gene>
<evidence type="ECO:0000313" key="18">
    <source>
        <dbReference type="EMBL" id="KAG5667812.1"/>
    </source>
</evidence>
<keyword evidence="12" id="KW-0206">Cytoskeleton</keyword>
<dbReference type="Pfam" id="PF11704">
    <property type="entry name" value="Folliculin"/>
    <property type="match status" value="1"/>
</dbReference>
<evidence type="ECO:0000256" key="11">
    <source>
        <dbReference type="ARBA" id="ARBA00023136"/>
    </source>
</evidence>
<evidence type="ECO:0000256" key="13">
    <source>
        <dbReference type="ARBA" id="ARBA00023228"/>
    </source>
</evidence>
<dbReference type="Pfam" id="PF16692">
    <property type="entry name" value="Folliculin_C"/>
    <property type="match status" value="1"/>
</dbReference>
<dbReference type="Proteomes" id="UP001107558">
    <property type="component" value="Chromosome 4"/>
</dbReference>
<evidence type="ECO:0000313" key="19">
    <source>
        <dbReference type="Proteomes" id="UP001107558"/>
    </source>
</evidence>
<dbReference type="InterPro" id="IPR044886">
    <property type="entry name" value="FLCN_DENN_C_sf"/>
</dbReference>
<keyword evidence="14" id="KW-0539">Nucleus</keyword>
<evidence type="ECO:0000256" key="1">
    <source>
        <dbReference type="ARBA" id="ARBA00004123"/>
    </source>
</evidence>
<keyword evidence="19" id="KW-1185">Reference proteome</keyword>
<evidence type="ECO:0000256" key="14">
    <source>
        <dbReference type="ARBA" id="ARBA00023242"/>
    </source>
</evidence>
<keyword evidence="9" id="KW-0343">GTPase activation</keyword>